<evidence type="ECO:0000313" key="2">
    <source>
        <dbReference type="EMBL" id="JAW15301.1"/>
    </source>
</evidence>
<proteinExistence type="predicted"/>
<protein>
    <submittedName>
        <fullName evidence="2">Putative secreted protein</fullName>
    </submittedName>
</protein>
<feature type="signal peptide" evidence="1">
    <location>
        <begin position="1"/>
        <end position="21"/>
    </location>
</feature>
<name>A0A224Y474_9HEMI</name>
<organism evidence="2">
    <name type="scientific">Panstrongylus lignarius</name>
    <dbReference type="NCBI Taxonomy" id="156445"/>
    <lineage>
        <taxon>Eukaryota</taxon>
        <taxon>Metazoa</taxon>
        <taxon>Ecdysozoa</taxon>
        <taxon>Arthropoda</taxon>
        <taxon>Hexapoda</taxon>
        <taxon>Insecta</taxon>
        <taxon>Pterygota</taxon>
        <taxon>Neoptera</taxon>
        <taxon>Paraneoptera</taxon>
        <taxon>Hemiptera</taxon>
        <taxon>Heteroptera</taxon>
        <taxon>Panheteroptera</taxon>
        <taxon>Cimicomorpha</taxon>
        <taxon>Reduviidae</taxon>
        <taxon>Triatominae</taxon>
        <taxon>Panstrongylus</taxon>
    </lineage>
</organism>
<feature type="chain" id="PRO_5013008133" evidence="1">
    <location>
        <begin position="22"/>
        <end position="87"/>
    </location>
</feature>
<dbReference type="AlphaFoldDB" id="A0A224Y474"/>
<evidence type="ECO:0000256" key="1">
    <source>
        <dbReference type="SAM" id="SignalP"/>
    </source>
</evidence>
<keyword evidence="1" id="KW-0732">Signal</keyword>
<reference evidence="2" key="1">
    <citation type="journal article" date="2018" name="PLoS Negl. Trop. Dis.">
        <title>An insight into the salivary gland and fat body transcriptome of Panstrongylus lignarius (Hemiptera: Heteroptera), the main vector of Chagas disease in Peru.</title>
        <authorList>
            <person name="Nevoa J.C."/>
            <person name="Mendes M.T."/>
            <person name="da Silva M.V."/>
            <person name="Soares S.C."/>
            <person name="Oliveira C.J.F."/>
            <person name="Ribeiro J.M.C."/>
        </authorList>
    </citation>
    <scope>NUCLEOTIDE SEQUENCE</scope>
</reference>
<dbReference type="EMBL" id="GFTR01001125">
    <property type="protein sequence ID" value="JAW15301.1"/>
    <property type="molecule type" value="Transcribed_RNA"/>
</dbReference>
<sequence length="87" mass="10561">MFHFWIHGIVATIKLYACVSARRSVLEFFSDSLTLFICCTKPHYIPIWICSIFRLAEWKFIWRMVQHFHNVFSLFFSRFCRHELIIG</sequence>
<accession>A0A224Y474</accession>